<evidence type="ECO:0000313" key="2">
    <source>
        <dbReference type="EMBL" id="CAD7250848.1"/>
    </source>
</evidence>
<sequence length="399" mass="45751">MEQLLRCMEMLNTDDRAAVLRYMADLDKKETATLLGRLTRLDSVQGSMELRRKARLDPAQESMTPRSGEKLLNPVLELQELFVLRSMEELNTDDRVAVERSMKELNTDDRITVERSMMRLDPDDRSAVWSSMGEARLLSTAFLILLLYSIQHILFFPAELNTEGRAAVLRSMVELNKGDRVAVLRTMGEAGFLSTAPSNGGEDQVCRMSEAEKHRKLIESPRKESRLRTKASELTTLLEKLNRNCELKLQQSPEFKADLKRIDARHQVDDGVHWKTKPSSEFVSIEPFKRIELISDSPDNFVQDQLNDTDPLELLDELIDLIGNEGSLTEEQIVELIGFLEDLFQRFLDSLLVYDEATNRSHKFLFNFTRAMDEILASFNGWLNMTQVKDFPNPECPCT</sequence>
<proteinExistence type="predicted"/>
<evidence type="ECO:0000256" key="1">
    <source>
        <dbReference type="SAM" id="Coils"/>
    </source>
</evidence>
<accession>A0A7R9ABA1</accession>
<reference evidence="2" key="1">
    <citation type="submission" date="2020-11" db="EMBL/GenBank/DDBJ databases">
        <authorList>
            <person name="Tran Van P."/>
        </authorList>
    </citation>
    <scope>NUCLEOTIDE SEQUENCE</scope>
</reference>
<keyword evidence="1" id="KW-0175">Coiled coil</keyword>
<feature type="coiled-coil region" evidence="1">
    <location>
        <begin position="224"/>
        <end position="251"/>
    </location>
</feature>
<dbReference type="OrthoDB" id="6256369at2759"/>
<dbReference type="EMBL" id="CAJPEV010003107">
    <property type="protein sequence ID" value="CAG0898947.1"/>
    <property type="molecule type" value="Genomic_DNA"/>
</dbReference>
<gene>
    <name evidence="2" type="ORF">DSTB1V02_LOCUS10617</name>
</gene>
<protein>
    <submittedName>
        <fullName evidence="2">Uncharacterized protein</fullName>
    </submittedName>
</protein>
<evidence type="ECO:0000313" key="3">
    <source>
        <dbReference type="Proteomes" id="UP000677054"/>
    </source>
</evidence>
<organism evidence="2">
    <name type="scientific">Darwinula stevensoni</name>
    <dbReference type="NCBI Taxonomy" id="69355"/>
    <lineage>
        <taxon>Eukaryota</taxon>
        <taxon>Metazoa</taxon>
        <taxon>Ecdysozoa</taxon>
        <taxon>Arthropoda</taxon>
        <taxon>Crustacea</taxon>
        <taxon>Oligostraca</taxon>
        <taxon>Ostracoda</taxon>
        <taxon>Podocopa</taxon>
        <taxon>Podocopida</taxon>
        <taxon>Darwinulocopina</taxon>
        <taxon>Darwinuloidea</taxon>
        <taxon>Darwinulidae</taxon>
        <taxon>Darwinula</taxon>
    </lineage>
</organism>
<keyword evidence="3" id="KW-1185">Reference proteome</keyword>
<dbReference type="EMBL" id="LR902624">
    <property type="protein sequence ID" value="CAD7250848.1"/>
    <property type="molecule type" value="Genomic_DNA"/>
</dbReference>
<dbReference type="AlphaFoldDB" id="A0A7R9ABA1"/>
<name>A0A7R9ABA1_9CRUS</name>
<dbReference type="Proteomes" id="UP000677054">
    <property type="component" value="Unassembled WGS sequence"/>
</dbReference>